<dbReference type="KEGG" id="lpk:LACPI_0382"/>
<dbReference type="InterPro" id="IPR005320">
    <property type="entry name" value="Peptidase_S51"/>
</dbReference>
<dbReference type="EMBL" id="LN774769">
    <property type="protein sequence ID" value="CEN27582.1"/>
    <property type="molecule type" value="Genomic_DNA"/>
</dbReference>
<evidence type="ECO:0000313" key="6">
    <source>
        <dbReference type="Proteomes" id="UP000033166"/>
    </source>
</evidence>
<dbReference type="HOGENOM" id="CLU_090997_0_0_9"/>
<evidence type="ECO:0000256" key="4">
    <source>
        <dbReference type="ARBA" id="ARBA00022825"/>
    </source>
</evidence>
<accession>A0A0D6DUH9</accession>
<protein>
    <submittedName>
        <fullName evidence="5">Putative dipeptidase E</fullName>
    </submittedName>
</protein>
<dbReference type="Pfam" id="PF03575">
    <property type="entry name" value="Peptidase_S51"/>
    <property type="match status" value="1"/>
</dbReference>
<evidence type="ECO:0000256" key="2">
    <source>
        <dbReference type="ARBA" id="ARBA00022670"/>
    </source>
</evidence>
<dbReference type="PANTHER" id="PTHR20842:SF0">
    <property type="entry name" value="ALPHA-ASPARTYL DIPEPTIDASE"/>
    <property type="match status" value="1"/>
</dbReference>
<dbReference type="SUPFAM" id="SSF52317">
    <property type="entry name" value="Class I glutamine amidotransferase-like"/>
    <property type="match status" value="1"/>
</dbReference>
<dbReference type="AlphaFoldDB" id="A0A0D6DUH9"/>
<sequence length="204" mass="22625">MKNLLICSYLAGIAPQFHDFMANRVTQDKEILLIPTAGNVETYTAYLEEGKALLDKSGYRITTLDVAVETQARCQQAIGDAKAICILGGNTFYLLQELKKKQLIESLRDKLMTGCPYIGESAGGIILTKDIGYSHIMDDPTLGPDLTDTSSLDVINFYPLPHYIEAPFTDSVTTTFQTYHQQLTLVPINNQQAIQVKHTEIAVH</sequence>
<keyword evidence="2" id="KW-0645">Protease</keyword>
<reference evidence="6" key="1">
    <citation type="submission" date="2015-01" db="EMBL/GenBank/DDBJ databases">
        <authorList>
            <person name="Andreevskaya M."/>
        </authorList>
    </citation>
    <scope>NUCLEOTIDE SEQUENCE [LARGE SCALE GENOMIC DNA]</scope>
    <source>
        <strain evidence="6">MKFS47</strain>
    </source>
</reference>
<dbReference type="RefSeq" id="WP_047914842.1">
    <property type="nucleotide sequence ID" value="NZ_LN774769.1"/>
</dbReference>
<dbReference type="GO" id="GO:0006508">
    <property type="term" value="P:proteolysis"/>
    <property type="evidence" value="ECO:0007669"/>
    <property type="project" value="UniProtKB-KW"/>
</dbReference>
<keyword evidence="3" id="KW-0378">Hydrolase</keyword>
<evidence type="ECO:0000256" key="3">
    <source>
        <dbReference type="ARBA" id="ARBA00022801"/>
    </source>
</evidence>
<dbReference type="GO" id="GO:0008236">
    <property type="term" value="F:serine-type peptidase activity"/>
    <property type="evidence" value="ECO:0007669"/>
    <property type="project" value="UniProtKB-KW"/>
</dbReference>
<dbReference type="Proteomes" id="UP000033166">
    <property type="component" value="Chromosome I"/>
</dbReference>
<comment type="similarity">
    <text evidence="1">Belongs to the peptidase S51 family.</text>
</comment>
<organism evidence="5 6">
    <name type="scientific">Pseudolactococcus piscium MKFS47</name>
    <dbReference type="NCBI Taxonomy" id="297352"/>
    <lineage>
        <taxon>Bacteria</taxon>
        <taxon>Bacillati</taxon>
        <taxon>Bacillota</taxon>
        <taxon>Bacilli</taxon>
        <taxon>Lactobacillales</taxon>
        <taxon>Streptococcaceae</taxon>
        <taxon>Pseudolactococcus</taxon>
    </lineage>
</organism>
<dbReference type="PANTHER" id="PTHR20842">
    <property type="entry name" value="PROTEASE S51 ALPHA-ASPARTYL DIPEPTIDASE"/>
    <property type="match status" value="1"/>
</dbReference>
<evidence type="ECO:0000313" key="5">
    <source>
        <dbReference type="EMBL" id="CEN27582.1"/>
    </source>
</evidence>
<keyword evidence="4" id="KW-0720">Serine protease</keyword>
<dbReference type="Gene3D" id="3.40.50.880">
    <property type="match status" value="1"/>
</dbReference>
<proteinExistence type="inferred from homology"/>
<dbReference type="InterPro" id="IPR029062">
    <property type="entry name" value="Class_I_gatase-like"/>
</dbReference>
<evidence type="ECO:0000256" key="1">
    <source>
        <dbReference type="ARBA" id="ARBA00006534"/>
    </source>
</evidence>
<gene>
    <name evidence="5" type="ORF">LACPI_0382</name>
</gene>
<name>A0A0D6DUH9_9LACT</name>